<dbReference type="GO" id="GO:0006633">
    <property type="term" value="P:fatty acid biosynthetic process"/>
    <property type="evidence" value="ECO:0007669"/>
    <property type="project" value="InterPro"/>
</dbReference>
<dbReference type="PANTHER" id="PTHR34069">
    <property type="entry name" value="3-OXOACYL-[ACYL-CARRIER-PROTEIN] SYNTHASE 3"/>
    <property type="match status" value="1"/>
</dbReference>
<dbReference type="Pfam" id="PF08545">
    <property type="entry name" value="ACP_syn_III"/>
    <property type="match status" value="1"/>
</dbReference>
<dbReference type="Pfam" id="PF08541">
    <property type="entry name" value="ACP_syn_III_C"/>
    <property type="match status" value="1"/>
</dbReference>
<accession>D5EKL2</accession>
<dbReference type="NCBIfam" id="NF006720">
    <property type="entry name" value="PRK09258.1"/>
    <property type="match status" value="1"/>
</dbReference>
<dbReference type="InterPro" id="IPR016039">
    <property type="entry name" value="Thiolase-like"/>
</dbReference>
<feature type="domain" description="Beta-ketoacyl-[acyl-carrier-protein] synthase III C-terminal" evidence="3">
    <location>
        <begin position="257"/>
        <end position="343"/>
    </location>
</feature>
<dbReference type="PANTHER" id="PTHR34069:SF3">
    <property type="entry name" value="ACYL-COA:ACYL-COA ALKYLTRANSFERASE"/>
    <property type="match status" value="1"/>
</dbReference>
<dbReference type="CDD" id="cd00830">
    <property type="entry name" value="KAS_III"/>
    <property type="match status" value="1"/>
</dbReference>
<evidence type="ECO:0000259" key="4">
    <source>
        <dbReference type="Pfam" id="PF08545"/>
    </source>
</evidence>
<keyword evidence="6" id="KW-1185">Reference proteome</keyword>
<name>D5EKL2_CORAD</name>
<proteinExistence type="predicted"/>
<dbReference type="EMBL" id="CP001998">
    <property type="protein sequence ID" value="ADE54919.1"/>
    <property type="molecule type" value="Genomic_DNA"/>
</dbReference>
<dbReference type="RefSeq" id="WP_013043641.1">
    <property type="nucleotide sequence ID" value="NC_014008.1"/>
</dbReference>
<dbReference type="OrthoDB" id="9788274at2"/>
<evidence type="ECO:0000313" key="6">
    <source>
        <dbReference type="Proteomes" id="UP000000925"/>
    </source>
</evidence>
<keyword evidence="2" id="KW-0012">Acyltransferase</keyword>
<dbReference type="GO" id="GO:0044550">
    <property type="term" value="P:secondary metabolite biosynthetic process"/>
    <property type="evidence" value="ECO:0007669"/>
    <property type="project" value="TreeGrafter"/>
</dbReference>
<organism evidence="5 6">
    <name type="scientific">Coraliomargarita akajimensis (strain DSM 45221 / IAM 15411 / JCM 23193 / KCTC 12865 / 04OKA010-24)</name>
    <dbReference type="NCBI Taxonomy" id="583355"/>
    <lineage>
        <taxon>Bacteria</taxon>
        <taxon>Pseudomonadati</taxon>
        <taxon>Verrucomicrobiota</taxon>
        <taxon>Opitutia</taxon>
        <taxon>Puniceicoccales</taxon>
        <taxon>Coraliomargaritaceae</taxon>
        <taxon>Coraliomargarita</taxon>
    </lineage>
</organism>
<dbReference type="KEGG" id="caa:Caka_1901"/>
<evidence type="ECO:0000256" key="1">
    <source>
        <dbReference type="ARBA" id="ARBA00022679"/>
    </source>
</evidence>
<evidence type="ECO:0000313" key="5">
    <source>
        <dbReference type="EMBL" id="ADE54919.1"/>
    </source>
</evidence>
<dbReference type="HOGENOM" id="CLU_039592_4_2_0"/>
<dbReference type="Proteomes" id="UP000000925">
    <property type="component" value="Chromosome"/>
</dbReference>
<reference evidence="5 6" key="1">
    <citation type="journal article" date="2010" name="Stand. Genomic Sci.">
        <title>Complete genome sequence of Coraliomargarita akajimensis type strain (04OKA010-24).</title>
        <authorList>
            <person name="Mavromatis K."/>
            <person name="Abt B."/>
            <person name="Brambilla E."/>
            <person name="Lapidus A."/>
            <person name="Copeland A."/>
            <person name="Deshpande S."/>
            <person name="Nolan M."/>
            <person name="Lucas S."/>
            <person name="Tice H."/>
            <person name="Cheng J.F."/>
            <person name="Han C."/>
            <person name="Detter J.C."/>
            <person name="Woyke T."/>
            <person name="Goodwin L."/>
            <person name="Pitluck S."/>
            <person name="Held B."/>
            <person name="Brettin T."/>
            <person name="Tapia R."/>
            <person name="Ivanova N."/>
            <person name="Mikhailova N."/>
            <person name="Pati A."/>
            <person name="Liolios K."/>
            <person name="Chen A."/>
            <person name="Palaniappan K."/>
            <person name="Land M."/>
            <person name="Hauser L."/>
            <person name="Chang Y.J."/>
            <person name="Jeffries C.D."/>
            <person name="Rohde M."/>
            <person name="Goker M."/>
            <person name="Bristow J."/>
            <person name="Eisen J.A."/>
            <person name="Markowitz V."/>
            <person name="Hugenholtz P."/>
            <person name="Klenk H.P."/>
            <person name="Kyrpides N.C."/>
        </authorList>
    </citation>
    <scope>NUCLEOTIDE SEQUENCE [LARGE SCALE GENOMIC DNA]</scope>
    <source>
        <strain evidence="6">DSM 45221 / IAM 15411 / JCM 23193 / KCTC 12865</strain>
    </source>
</reference>
<protein>
    <submittedName>
        <fullName evidence="5">3-Oxoacyl-(Acyl-carrier-protein (ACP)) synthase III domain protein</fullName>
    </submittedName>
</protein>
<dbReference type="SUPFAM" id="SSF53901">
    <property type="entry name" value="Thiolase-like"/>
    <property type="match status" value="1"/>
</dbReference>
<gene>
    <name evidence="5" type="ordered locus">Caka_1901</name>
</gene>
<dbReference type="Gene3D" id="3.40.47.10">
    <property type="match status" value="2"/>
</dbReference>
<dbReference type="AlphaFoldDB" id="D5EKL2"/>
<sequence>MRFSKVAIESIAYALPEEVWTSADVEAKLAPVYERLRLPEGRLELMTGIQERRFWPSGTPASVASAQAGEAVLAKSSFDRSEMDLLIHSAVCRDRLEPATASYVHGLLKLSGKTQIFDVSNACLGFLNAMVIAASMIESGQIERALICSGENGRPLVENTIQQLQNPELTRKTIKPYFANLTIGAGAVAAVLCRQDLAPADSPMVRAAVCETDTSHNELCQGDSAGDALEMLTDSEELLVAGIGVATRAWAQFTEVTGWTPETPDRVITHQVGKAHTRELFGALGLDLGKDFTTFETLGNVGSVSCPITLARAIEEGAYGPGQKAALLGIGSGLSSIMMAVEWPQS</sequence>
<dbReference type="STRING" id="583355.Caka_1901"/>
<dbReference type="GO" id="GO:0004315">
    <property type="term" value="F:3-oxoacyl-[acyl-carrier-protein] synthase activity"/>
    <property type="evidence" value="ECO:0007669"/>
    <property type="project" value="InterPro"/>
</dbReference>
<dbReference type="InterPro" id="IPR013751">
    <property type="entry name" value="ACP_syn_III_N"/>
</dbReference>
<evidence type="ECO:0000256" key="2">
    <source>
        <dbReference type="ARBA" id="ARBA00023315"/>
    </source>
</evidence>
<keyword evidence="1" id="KW-0808">Transferase</keyword>
<evidence type="ECO:0000259" key="3">
    <source>
        <dbReference type="Pfam" id="PF08541"/>
    </source>
</evidence>
<dbReference type="InterPro" id="IPR013747">
    <property type="entry name" value="ACP_syn_III_C"/>
</dbReference>
<feature type="domain" description="Beta-ketoacyl-[acyl-carrier-protein] synthase III N-terminal" evidence="4">
    <location>
        <begin position="117"/>
        <end position="160"/>
    </location>
</feature>
<dbReference type="eggNOG" id="COG0332">
    <property type="taxonomic scope" value="Bacteria"/>
</dbReference>